<dbReference type="EMBL" id="LR797363">
    <property type="protein sequence ID" value="CAB4210766.1"/>
    <property type="molecule type" value="Genomic_DNA"/>
</dbReference>
<accession>A0A6J5SB19</accession>
<feature type="region of interest" description="Disordered" evidence="1">
    <location>
        <begin position="392"/>
        <end position="415"/>
    </location>
</feature>
<sequence>MKRLIGFLLLVFTAVPYAFGAFTDYDRQEFAFQNVFAKFNPGFESGAAIWVATPALTMSTGTQLVPNSKQYALWDSASAGQTVCTPLAAWPKTGNCEGTLWVATPSGTATHLLTVNDGTNDVASATIQSSTTAVKQSTGIFACASVATTAKVCLKSVASNEPSVSFDNVRGGESTRVASIAQATFKGSIKMTGCTDWSASSTSFTSFTATSGCTYTVTGDVLSPSTFVPGFRLQNVAAGRYLIFARGSFGKTISTTNSDAAFRFNDGTNTFGDQIAIGAGSASGQYVNSGLLSGAITYTAAQSTLTIQLQGKVTTTTSSTAVTVSDDGTPNAASQIDGLSFDVYYYPTASQSIVSDQQRTPNVQRFTSGSGTYTPTPGVVYIEVEISGGGGGGGGDGVGSGNGGNGGNTTFGGSTASGGLGGSGAAGSPGGGGTATVGSLHSAIIALTGGTGQGGFPNAATASGLGGSGGNNPFGGGGGGGGYSQPGFAAPNNTGGGGGGGGASTSVATNGGAGGGAGGYIKFFQSAPAAQSYGVGSGGTAGTAGASGLAGGTGGSGVVSVKEFFGYTNAILANGLYTRQQPAQKFQSYDFTCSSSSSMTNTDDTGATIGNVSSGTCRITFGVGFSVAPKCLFNITNSGANAYTNLISSKTTTYVDTQGYAIGTGYLTAYTGSIVCIGAP</sequence>
<organism evidence="3">
    <name type="scientific">uncultured Caudovirales phage</name>
    <dbReference type="NCBI Taxonomy" id="2100421"/>
    <lineage>
        <taxon>Viruses</taxon>
        <taxon>Duplodnaviria</taxon>
        <taxon>Heunggongvirae</taxon>
        <taxon>Uroviricota</taxon>
        <taxon>Caudoviricetes</taxon>
        <taxon>Peduoviridae</taxon>
        <taxon>Maltschvirus</taxon>
        <taxon>Maltschvirus maltsch</taxon>
    </lineage>
</organism>
<evidence type="ECO:0000313" key="3">
    <source>
        <dbReference type="EMBL" id="CAB4210766.1"/>
    </source>
</evidence>
<evidence type="ECO:0000313" key="2">
    <source>
        <dbReference type="EMBL" id="CAB4170014.1"/>
    </source>
</evidence>
<dbReference type="EMBL" id="LR796854">
    <property type="protein sequence ID" value="CAB4170014.1"/>
    <property type="molecule type" value="Genomic_DNA"/>
</dbReference>
<gene>
    <name evidence="3" type="ORF">UFOVP1430_43</name>
    <name evidence="2" type="ORF">UFOVP903_45</name>
</gene>
<name>A0A6J5SB19_9CAUD</name>
<reference evidence="3" key="1">
    <citation type="submission" date="2020-05" db="EMBL/GenBank/DDBJ databases">
        <authorList>
            <person name="Chiriac C."/>
            <person name="Salcher M."/>
            <person name="Ghai R."/>
            <person name="Kavagutti S V."/>
        </authorList>
    </citation>
    <scope>NUCLEOTIDE SEQUENCE</scope>
</reference>
<protein>
    <submittedName>
        <fullName evidence="3">Uncharacterized protein</fullName>
    </submittedName>
</protein>
<evidence type="ECO:0000256" key="1">
    <source>
        <dbReference type="SAM" id="MobiDB-lite"/>
    </source>
</evidence>
<feature type="compositionally biased region" description="Gly residues" evidence="1">
    <location>
        <begin position="471"/>
        <end position="484"/>
    </location>
</feature>
<feature type="compositionally biased region" description="Gly residues" evidence="1">
    <location>
        <begin position="494"/>
        <end position="503"/>
    </location>
</feature>
<feature type="region of interest" description="Disordered" evidence="1">
    <location>
        <begin position="471"/>
        <end position="503"/>
    </location>
</feature>
<proteinExistence type="predicted"/>